<dbReference type="InterPro" id="IPR012156">
    <property type="entry name" value="Cold_shock_CspA"/>
</dbReference>
<organism evidence="4">
    <name type="scientific">hydrothermal vent metagenome</name>
    <dbReference type="NCBI Taxonomy" id="652676"/>
    <lineage>
        <taxon>unclassified sequences</taxon>
        <taxon>metagenomes</taxon>
        <taxon>ecological metagenomes</taxon>
    </lineage>
</organism>
<comment type="subcellular location">
    <subcellularLocation>
        <location evidence="1">Cytoplasm</location>
    </subcellularLocation>
</comment>
<dbReference type="InterPro" id="IPR050181">
    <property type="entry name" value="Cold_shock_domain"/>
</dbReference>
<dbReference type="InterPro" id="IPR012340">
    <property type="entry name" value="NA-bd_OB-fold"/>
</dbReference>
<dbReference type="Gene3D" id="2.40.50.140">
    <property type="entry name" value="Nucleic acid-binding proteins"/>
    <property type="match status" value="1"/>
</dbReference>
<dbReference type="Pfam" id="PF00313">
    <property type="entry name" value="CSD"/>
    <property type="match status" value="1"/>
</dbReference>
<evidence type="ECO:0000313" key="4">
    <source>
        <dbReference type="EMBL" id="VAX24802.1"/>
    </source>
</evidence>
<evidence type="ECO:0000259" key="3">
    <source>
        <dbReference type="PROSITE" id="PS51857"/>
    </source>
</evidence>
<accession>A0A3B1C9G8</accession>
<protein>
    <submittedName>
        <fullName evidence="4">Cold shock protein of CSP family</fullName>
    </submittedName>
</protein>
<feature type="domain" description="CSD" evidence="3">
    <location>
        <begin position="4"/>
        <end position="68"/>
    </location>
</feature>
<proteinExistence type="predicted"/>
<dbReference type="AlphaFoldDB" id="A0A3B1C9G8"/>
<dbReference type="InterPro" id="IPR011129">
    <property type="entry name" value="CSD"/>
</dbReference>
<dbReference type="FunFam" id="2.40.50.140:FF:000006">
    <property type="entry name" value="Cold shock protein CspC"/>
    <property type="match status" value="1"/>
</dbReference>
<sequence>MADRKQGTVKWFNSSKGYGFIQQENGEDVFVHFQSIISDGYKTLDENDKVEFSVTEGPKGLQAADVEVL</sequence>
<gene>
    <name evidence="4" type="ORF">MNBD_IGNAVI01-1688</name>
</gene>
<evidence type="ECO:0000256" key="2">
    <source>
        <dbReference type="ARBA" id="ARBA00022490"/>
    </source>
</evidence>
<dbReference type="SMART" id="SM00357">
    <property type="entry name" value="CSP"/>
    <property type="match status" value="1"/>
</dbReference>
<keyword evidence="2" id="KW-0963">Cytoplasm</keyword>
<dbReference type="EMBL" id="UOGD01000282">
    <property type="protein sequence ID" value="VAX24802.1"/>
    <property type="molecule type" value="Genomic_DNA"/>
</dbReference>
<dbReference type="SUPFAM" id="SSF50249">
    <property type="entry name" value="Nucleic acid-binding proteins"/>
    <property type="match status" value="1"/>
</dbReference>
<name>A0A3B1C9G8_9ZZZZ</name>
<reference evidence="4" key="1">
    <citation type="submission" date="2018-06" db="EMBL/GenBank/DDBJ databases">
        <authorList>
            <person name="Zhirakovskaya E."/>
        </authorList>
    </citation>
    <scope>NUCLEOTIDE SEQUENCE</scope>
</reference>
<dbReference type="InterPro" id="IPR002059">
    <property type="entry name" value="CSP_DNA-bd"/>
</dbReference>
<dbReference type="PROSITE" id="PS51857">
    <property type="entry name" value="CSD_2"/>
    <property type="match status" value="1"/>
</dbReference>
<dbReference type="PANTHER" id="PTHR11544">
    <property type="entry name" value="COLD SHOCK DOMAIN CONTAINING PROTEINS"/>
    <property type="match status" value="1"/>
</dbReference>
<evidence type="ECO:0000256" key="1">
    <source>
        <dbReference type="ARBA" id="ARBA00004496"/>
    </source>
</evidence>
<dbReference type="CDD" id="cd04458">
    <property type="entry name" value="CSP_CDS"/>
    <property type="match status" value="1"/>
</dbReference>
<dbReference type="GO" id="GO:0005737">
    <property type="term" value="C:cytoplasm"/>
    <property type="evidence" value="ECO:0007669"/>
    <property type="project" value="UniProtKB-SubCell"/>
</dbReference>
<dbReference type="PRINTS" id="PR00050">
    <property type="entry name" value="COLDSHOCK"/>
</dbReference>
<dbReference type="PIRSF" id="PIRSF002599">
    <property type="entry name" value="Cold_shock_A"/>
    <property type="match status" value="1"/>
</dbReference>
<dbReference type="GO" id="GO:0003676">
    <property type="term" value="F:nucleic acid binding"/>
    <property type="evidence" value="ECO:0007669"/>
    <property type="project" value="InterPro"/>
</dbReference>